<name>A0ABS1K7R9_9MICC</name>
<dbReference type="InterPro" id="IPR005674">
    <property type="entry name" value="CocE/Ser_esterase"/>
</dbReference>
<dbReference type="GO" id="GO:0016787">
    <property type="term" value="F:hydrolase activity"/>
    <property type="evidence" value="ECO:0007669"/>
    <property type="project" value="UniProtKB-KW"/>
</dbReference>
<dbReference type="PANTHER" id="PTHR43056">
    <property type="entry name" value="PEPTIDASE S9 PROLYL OLIGOPEPTIDASE"/>
    <property type="match status" value="1"/>
</dbReference>
<evidence type="ECO:0000259" key="2">
    <source>
        <dbReference type="SMART" id="SM00939"/>
    </source>
</evidence>
<dbReference type="NCBIfam" id="TIGR00976">
    <property type="entry name" value="CocE_NonD"/>
    <property type="match status" value="1"/>
</dbReference>
<dbReference type="SMART" id="SM00939">
    <property type="entry name" value="PepX_C"/>
    <property type="match status" value="1"/>
</dbReference>
<comment type="caution">
    <text evidence="3">The sequence shown here is derived from an EMBL/GenBank/DDBJ whole genome shotgun (WGS) entry which is preliminary data.</text>
</comment>
<keyword evidence="1 3" id="KW-0378">Hydrolase</keyword>
<dbReference type="InterPro" id="IPR000383">
    <property type="entry name" value="Xaa-Pro-like_dom"/>
</dbReference>
<dbReference type="Gene3D" id="3.40.50.1820">
    <property type="entry name" value="alpha/beta hydrolase"/>
    <property type="match status" value="1"/>
</dbReference>
<dbReference type="RefSeq" id="WP_189695197.1">
    <property type="nucleotide sequence ID" value="NZ_BNCM01000019.1"/>
</dbReference>
<dbReference type="Gene3D" id="2.60.120.260">
    <property type="entry name" value="Galactose-binding domain-like"/>
    <property type="match status" value="1"/>
</dbReference>
<dbReference type="Pfam" id="PF02129">
    <property type="entry name" value="Peptidase_S15"/>
    <property type="match status" value="1"/>
</dbReference>
<dbReference type="Gene3D" id="1.10.3020.10">
    <property type="entry name" value="alpha-amino acid ester hydrolase ( Helical cap domain)"/>
    <property type="match status" value="1"/>
</dbReference>
<organism evidence="3 4">
    <name type="scientific">Sinomonas cellulolyticus</name>
    <dbReference type="NCBI Taxonomy" id="2801916"/>
    <lineage>
        <taxon>Bacteria</taxon>
        <taxon>Bacillati</taxon>
        <taxon>Actinomycetota</taxon>
        <taxon>Actinomycetes</taxon>
        <taxon>Micrococcales</taxon>
        <taxon>Micrococcaceae</taxon>
        <taxon>Sinomonas</taxon>
    </lineage>
</organism>
<dbReference type="InterPro" id="IPR029058">
    <property type="entry name" value="AB_hydrolase_fold"/>
</dbReference>
<protein>
    <submittedName>
        <fullName evidence="3">CocE/NonD family hydrolase</fullName>
    </submittedName>
</protein>
<dbReference type="InterPro" id="IPR008979">
    <property type="entry name" value="Galactose-bd-like_sf"/>
</dbReference>
<gene>
    <name evidence="3" type="ORF">JJE72_15735</name>
</gene>
<dbReference type="InterPro" id="IPR013736">
    <property type="entry name" value="Xaa-Pro_dipept_C"/>
</dbReference>
<proteinExistence type="predicted"/>
<dbReference type="InterPro" id="IPR050585">
    <property type="entry name" value="Xaa-Pro_dipeptidyl-ppase/CocE"/>
</dbReference>
<dbReference type="Proteomes" id="UP000639051">
    <property type="component" value="Unassembled WGS sequence"/>
</dbReference>
<dbReference type="SUPFAM" id="SSF49785">
    <property type="entry name" value="Galactose-binding domain-like"/>
    <property type="match status" value="1"/>
</dbReference>
<accession>A0ABS1K7R9</accession>
<reference evidence="3 4" key="1">
    <citation type="submission" date="2021-01" db="EMBL/GenBank/DDBJ databases">
        <title>Genome public.</title>
        <authorList>
            <person name="Liu C."/>
            <person name="Sun Q."/>
        </authorList>
    </citation>
    <scope>NUCLEOTIDE SEQUENCE [LARGE SCALE GENOMIC DNA]</scope>
    <source>
        <strain evidence="3 4">JC656</strain>
    </source>
</reference>
<evidence type="ECO:0000313" key="3">
    <source>
        <dbReference type="EMBL" id="MBL0706947.1"/>
    </source>
</evidence>
<evidence type="ECO:0000313" key="4">
    <source>
        <dbReference type="Proteomes" id="UP000639051"/>
    </source>
</evidence>
<dbReference type="PANTHER" id="PTHR43056:SF10">
    <property type="entry name" value="COCE_NOND FAMILY, PUTATIVE (AFU_ORTHOLOGUE AFUA_7G00600)-RELATED"/>
    <property type="match status" value="1"/>
</dbReference>
<evidence type="ECO:0000256" key="1">
    <source>
        <dbReference type="ARBA" id="ARBA00022801"/>
    </source>
</evidence>
<keyword evidence="4" id="KW-1185">Reference proteome</keyword>
<dbReference type="EMBL" id="JAERRC010000040">
    <property type="protein sequence ID" value="MBL0706947.1"/>
    <property type="molecule type" value="Genomic_DNA"/>
</dbReference>
<feature type="domain" description="Xaa-Pro dipeptidyl-peptidase C-terminal" evidence="2">
    <location>
        <begin position="288"/>
        <end position="523"/>
    </location>
</feature>
<dbReference type="Pfam" id="PF08530">
    <property type="entry name" value="PepX_C"/>
    <property type="match status" value="1"/>
</dbReference>
<dbReference type="SUPFAM" id="SSF53474">
    <property type="entry name" value="alpha/beta-Hydrolases"/>
    <property type="match status" value="1"/>
</dbReference>
<sequence>MSNADPTYQVEVIEHLVIPTRDGRQLSARVWKPATTTPVPAILEYIPYRKRDFTRARDEPMHGYFAQHGYVSVRLDMAGSGESRGVMVDEYALQEQDDAVDAIAWLSKQPWCNGSVGMIGKSWGGFNCLQIAARQPPALRAIVPVCATDDRFGDDVHFMGGTLLVDGIDWGAALQTFLPRPPDPEVLGASWREAWDERLAGLAFPLEEWLRHQSRDQYWKHGSVSEDYHQIKAATLLVGGWADGYRTAMLRMAEKLPAPTKCIIGPWAHLYPHIGAPGPAVGFLQEVLRWYDHWLKGADNGVMNEPKLRAFLQSSETPTTQRAVRAGRWVGEQQWPSPSVSDVVWNLADSGLTTSHAELSEKALPFELSVGQVGGDWGGFALPHELAPDQRPDDALSLCFDSEPLTDSLEILGTSRLRLQVSSDKPVAMIAARLNDVRPDGSVAKIAHGLLNLTHRTGSEAPEALDPGHWYDVEIDLSATGYTLPAGHRLRIALSPSYWPMAWPAPEATQVLVRGASHLTLPVYDSANASEVAFAPPESAPGPEIVALDQGQQYQRLVTLDVAANKVTKRVVGGVGAYAGDGMSLFREINWAMEYKVEREQVIELQDPASASTEFRQEITFQRDDWKATVNSMVRLSSTPQDFLLNCNLVVSEGEQPVLNRTWNPVIPRQNM</sequence>